<dbReference type="GO" id="GO:0008270">
    <property type="term" value="F:zinc ion binding"/>
    <property type="evidence" value="ECO:0007669"/>
    <property type="project" value="UniProtKB-UniRule"/>
</dbReference>
<feature type="domain" description="C2H2-type" evidence="13">
    <location>
        <begin position="235"/>
        <end position="263"/>
    </location>
</feature>
<dbReference type="Pfam" id="PF13912">
    <property type="entry name" value="zf-C2H2_6"/>
    <property type="match status" value="1"/>
</dbReference>
<accession>A0A0A1X2A8</accession>
<dbReference type="InterPro" id="IPR012934">
    <property type="entry name" value="Znf_AD"/>
</dbReference>
<feature type="domain" description="C2H2-type" evidence="13">
    <location>
        <begin position="358"/>
        <end position="385"/>
    </location>
</feature>
<dbReference type="PROSITE" id="PS00028">
    <property type="entry name" value="ZINC_FINGER_C2H2_1"/>
    <property type="match status" value="6"/>
</dbReference>
<keyword evidence="6 12" id="KW-0862">Zinc</keyword>
<dbReference type="FunFam" id="3.30.160.60:FF:000176">
    <property type="entry name" value="zinc finger protein 70"/>
    <property type="match status" value="1"/>
</dbReference>
<dbReference type="GO" id="GO:0005634">
    <property type="term" value="C:nucleus"/>
    <property type="evidence" value="ECO:0007669"/>
    <property type="project" value="UniProtKB-SubCell"/>
</dbReference>
<dbReference type="SUPFAM" id="SSF57667">
    <property type="entry name" value="beta-beta-alpha zinc fingers"/>
    <property type="match status" value="3"/>
</dbReference>
<evidence type="ECO:0000256" key="4">
    <source>
        <dbReference type="ARBA" id="ARBA00022737"/>
    </source>
</evidence>
<name>A0A0A1X2A8_ZEUCU</name>
<feature type="domain" description="ZAD" evidence="14">
    <location>
        <begin position="15"/>
        <end position="101"/>
    </location>
</feature>
<feature type="domain" description="C2H2-type" evidence="13">
    <location>
        <begin position="386"/>
        <end position="413"/>
    </location>
</feature>
<evidence type="ECO:0000256" key="10">
    <source>
        <dbReference type="ARBA" id="ARBA00023242"/>
    </source>
</evidence>
<dbReference type="SMART" id="SM00355">
    <property type="entry name" value="ZnF_C2H2"/>
    <property type="match status" value="7"/>
</dbReference>
<feature type="domain" description="C2H2-type" evidence="13">
    <location>
        <begin position="442"/>
        <end position="471"/>
    </location>
</feature>
<feature type="binding site" evidence="12">
    <location>
        <position position="74"/>
    </location>
    <ligand>
        <name>Zn(2+)</name>
        <dbReference type="ChEBI" id="CHEBI:29105"/>
    </ligand>
</feature>
<dbReference type="GO" id="GO:0006357">
    <property type="term" value="P:regulation of transcription by RNA polymerase II"/>
    <property type="evidence" value="ECO:0007669"/>
    <property type="project" value="TreeGrafter"/>
</dbReference>
<dbReference type="InterPro" id="IPR050589">
    <property type="entry name" value="Ikaros_C2H2-ZF"/>
</dbReference>
<keyword evidence="10" id="KW-0539">Nucleus</keyword>
<reference evidence="15" key="1">
    <citation type="submission" date="2014-11" db="EMBL/GenBank/DDBJ databases">
        <authorList>
            <person name="Geib S."/>
        </authorList>
    </citation>
    <scope>NUCLEOTIDE SEQUENCE</scope>
</reference>
<dbReference type="PANTHER" id="PTHR24404">
    <property type="entry name" value="ZINC FINGER PROTEIN"/>
    <property type="match status" value="1"/>
</dbReference>
<dbReference type="InterPro" id="IPR036236">
    <property type="entry name" value="Znf_C2H2_sf"/>
</dbReference>
<dbReference type="FunFam" id="3.30.160.60:FF:000761">
    <property type="entry name" value="Zinc finger protein 449"/>
    <property type="match status" value="1"/>
</dbReference>
<evidence type="ECO:0000256" key="9">
    <source>
        <dbReference type="ARBA" id="ARBA00023163"/>
    </source>
</evidence>
<evidence type="ECO:0000259" key="14">
    <source>
        <dbReference type="PROSITE" id="PS51915"/>
    </source>
</evidence>
<evidence type="ECO:0000256" key="12">
    <source>
        <dbReference type="PROSITE-ProRule" id="PRU01263"/>
    </source>
</evidence>
<dbReference type="Gene3D" id="3.30.160.60">
    <property type="entry name" value="Classic Zinc Finger"/>
    <property type="match status" value="6"/>
</dbReference>
<feature type="binding site" evidence="12">
    <location>
        <position position="20"/>
    </location>
    <ligand>
        <name>Zn(2+)</name>
        <dbReference type="ChEBI" id="CHEBI:29105"/>
    </ligand>
</feature>
<dbReference type="InterPro" id="IPR013087">
    <property type="entry name" value="Znf_C2H2_type"/>
</dbReference>
<comment type="similarity">
    <text evidence="2">Belongs to the krueppel C2H2-type zinc-finger protein family.</text>
</comment>
<keyword evidence="8" id="KW-0238">DNA-binding</keyword>
<evidence type="ECO:0000256" key="6">
    <source>
        <dbReference type="ARBA" id="ARBA00022833"/>
    </source>
</evidence>
<evidence type="ECO:0000256" key="1">
    <source>
        <dbReference type="ARBA" id="ARBA00004123"/>
    </source>
</evidence>
<dbReference type="PROSITE" id="PS50157">
    <property type="entry name" value="ZINC_FINGER_C2H2_2"/>
    <property type="match status" value="7"/>
</dbReference>
<keyword evidence="7" id="KW-0805">Transcription regulation</keyword>
<dbReference type="GO" id="GO:0000978">
    <property type="term" value="F:RNA polymerase II cis-regulatory region sequence-specific DNA binding"/>
    <property type="evidence" value="ECO:0007669"/>
    <property type="project" value="TreeGrafter"/>
</dbReference>
<evidence type="ECO:0000256" key="7">
    <source>
        <dbReference type="ARBA" id="ARBA00023015"/>
    </source>
</evidence>
<evidence type="ECO:0000259" key="13">
    <source>
        <dbReference type="PROSITE" id="PS50157"/>
    </source>
</evidence>
<keyword evidence="5 11" id="KW-0863">Zinc-finger</keyword>
<dbReference type="GO" id="GO:0003700">
    <property type="term" value="F:DNA-binding transcription factor activity"/>
    <property type="evidence" value="ECO:0007669"/>
    <property type="project" value="TreeGrafter"/>
</dbReference>
<dbReference type="FunFam" id="3.30.160.60:FF:000303">
    <property type="entry name" value="Zinc finger protein 41"/>
    <property type="match status" value="1"/>
</dbReference>
<dbReference type="Pfam" id="PF00096">
    <property type="entry name" value="zf-C2H2"/>
    <property type="match status" value="5"/>
</dbReference>
<feature type="binding site" evidence="12">
    <location>
        <position position="17"/>
    </location>
    <ligand>
        <name>Zn(2+)</name>
        <dbReference type="ChEBI" id="CHEBI:29105"/>
    </ligand>
</feature>
<proteinExistence type="inferred from homology"/>
<dbReference type="EMBL" id="GBXI01009271">
    <property type="protein sequence ID" value="JAD05021.1"/>
    <property type="molecule type" value="Transcribed_RNA"/>
</dbReference>
<evidence type="ECO:0000256" key="3">
    <source>
        <dbReference type="ARBA" id="ARBA00022723"/>
    </source>
</evidence>
<comment type="subcellular location">
    <subcellularLocation>
        <location evidence="1">Nucleus</location>
    </subcellularLocation>
</comment>
<keyword evidence="9" id="KW-0804">Transcription</keyword>
<evidence type="ECO:0000256" key="11">
    <source>
        <dbReference type="PROSITE-ProRule" id="PRU00042"/>
    </source>
</evidence>
<dbReference type="SMART" id="SM00868">
    <property type="entry name" value="zf-AD"/>
    <property type="match status" value="1"/>
</dbReference>
<feature type="domain" description="C2H2-type" evidence="13">
    <location>
        <begin position="279"/>
        <end position="302"/>
    </location>
</feature>
<evidence type="ECO:0000256" key="5">
    <source>
        <dbReference type="ARBA" id="ARBA00022771"/>
    </source>
</evidence>
<dbReference type="PROSITE" id="PS51915">
    <property type="entry name" value="ZAD"/>
    <property type="match status" value="1"/>
</dbReference>
<dbReference type="AlphaFoldDB" id="A0A0A1X2A8"/>
<dbReference type="PANTHER" id="PTHR24404:SF114">
    <property type="entry name" value="KLUMPFUSS, ISOFORM B-RELATED"/>
    <property type="match status" value="1"/>
</dbReference>
<protein>
    <submittedName>
        <fullName evidence="15">Zinc finger and SCAN domain-containing protein 12</fullName>
    </submittedName>
</protein>
<feature type="binding site" evidence="12">
    <location>
        <position position="77"/>
    </location>
    <ligand>
        <name>Zn(2+)</name>
        <dbReference type="ChEBI" id="CHEBI:29105"/>
    </ligand>
</feature>
<dbReference type="Pfam" id="PF13913">
    <property type="entry name" value="zf-C2HC_2"/>
    <property type="match status" value="1"/>
</dbReference>
<reference evidence="15" key="2">
    <citation type="journal article" date="2015" name="Gigascience">
        <title>Reconstructing a comprehensive transcriptome assembly of a white-pupal translocated strain of the pest fruit fly Bactrocera cucurbitae.</title>
        <authorList>
            <person name="Sim S.B."/>
            <person name="Calla B."/>
            <person name="Hall B."/>
            <person name="DeRego T."/>
            <person name="Geib S.M."/>
        </authorList>
    </citation>
    <scope>NUCLEOTIDE SEQUENCE</scope>
</reference>
<gene>
    <name evidence="15" type="primary">ZSCAN12_1</name>
    <name evidence="15" type="ORF">g.42155</name>
</gene>
<evidence type="ECO:0000313" key="15">
    <source>
        <dbReference type="EMBL" id="JAD05021.1"/>
    </source>
</evidence>
<feature type="domain" description="C2H2-type" evidence="13">
    <location>
        <begin position="331"/>
        <end position="357"/>
    </location>
</feature>
<keyword evidence="3 12" id="KW-0479">Metal-binding</keyword>
<keyword evidence="4" id="KW-0677">Repeat</keyword>
<evidence type="ECO:0000256" key="2">
    <source>
        <dbReference type="ARBA" id="ARBA00006991"/>
    </source>
</evidence>
<evidence type="ECO:0000256" key="8">
    <source>
        <dbReference type="ARBA" id="ARBA00023125"/>
    </source>
</evidence>
<sequence>MDTECTVLSLSLSDESCRSCLKNFAALNSLDDEVEYGNDTFVLRNLYMKLLPATNLQTTVLNQYEVQTVPNRICTDCTLKLLNAYDYICLVERSETLLMQYQHPSHTKVKTDVESFVITELKNDITSNEDSQNGEALETEYLLDDYNNDEDVVDVDRERGDDEVSIVNKNEVYVDDELQFENFEAINIEDVKEEVEQVSNKRHKRIYQNNDVVGKKQPRFAIGSRLGTFVTTNWRKCPHCERVFARNVTLEKHIQAAHTNVPAECIAAIAPKPTEDKPIQCDHCPRTFARHFALERHLKAMHPSITTSADNLESNTNPAEIAKTKKTYKRGICPHCGRSFAQASLVIHIRRHTGEKPYQCDECQKGFPRRQDLVVHKRQHTGERPHVCTVCGKSFTRPNKLSRHMRIHTGLRPYKCSECHKSFTQSNDLRIHMRRHTGEKPYKCNICNEAFISGTALKAHRMANNHAAPPDAENDPYAKCRLNKAIKLDNPE</sequence>
<organism evidence="15">
    <name type="scientific">Zeugodacus cucurbitae</name>
    <name type="common">Melon fruit fly</name>
    <name type="synonym">Bactrocera cucurbitae</name>
    <dbReference type="NCBI Taxonomy" id="28588"/>
    <lineage>
        <taxon>Eukaryota</taxon>
        <taxon>Metazoa</taxon>
        <taxon>Ecdysozoa</taxon>
        <taxon>Arthropoda</taxon>
        <taxon>Hexapoda</taxon>
        <taxon>Insecta</taxon>
        <taxon>Pterygota</taxon>
        <taxon>Neoptera</taxon>
        <taxon>Endopterygota</taxon>
        <taxon>Diptera</taxon>
        <taxon>Brachycera</taxon>
        <taxon>Muscomorpha</taxon>
        <taxon>Tephritoidea</taxon>
        <taxon>Tephritidae</taxon>
        <taxon>Zeugodacus</taxon>
        <taxon>Zeugodacus</taxon>
    </lineage>
</organism>
<dbReference type="FunFam" id="3.30.160.60:FF:001119">
    <property type="entry name" value="zinc finger protein 408"/>
    <property type="match status" value="1"/>
</dbReference>
<feature type="domain" description="C2H2-type" evidence="13">
    <location>
        <begin position="414"/>
        <end position="441"/>
    </location>
</feature>